<dbReference type="Proteomes" id="UP000827986">
    <property type="component" value="Unassembled WGS sequence"/>
</dbReference>
<dbReference type="EMBL" id="JAHDVG010000463">
    <property type="protein sequence ID" value="KAH1186925.1"/>
    <property type="molecule type" value="Genomic_DNA"/>
</dbReference>
<organism evidence="1 2">
    <name type="scientific">Mauremys mutica</name>
    <name type="common">yellowpond turtle</name>
    <dbReference type="NCBI Taxonomy" id="74926"/>
    <lineage>
        <taxon>Eukaryota</taxon>
        <taxon>Metazoa</taxon>
        <taxon>Chordata</taxon>
        <taxon>Craniata</taxon>
        <taxon>Vertebrata</taxon>
        <taxon>Euteleostomi</taxon>
        <taxon>Archelosauria</taxon>
        <taxon>Testudinata</taxon>
        <taxon>Testudines</taxon>
        <taxon>Cryptodira</taxon>
        <taxon>Durocryptodira</taxon>
        <taxon>Testudinoidea</taxon>
        <taxon>Geoemydidae</taxon>
        <taxon>Geoemydinae</taxon>
        <taxon>Mauremys</taxon>
    </lineage>
</organism>
<protein>
    <submittedName>
        <fullName evidence="1">Uncharacterized protein</fullName>
    </submittedName>
</protein>
<accession>A0A9D3XXE2</accession>
<evidence type="ECO:0000313" key="1">
    <source>
        <dbReference type="EMBL" id="KAH1186925.1"/>
    </source>
</evidence>
<name>A0A9D3XXE2_9SAUR</name>
<sequence>MHPGLLYRLSGALAIRSITQTYPNCSNALQTIPRMEEFLDEEGILEKEKVCGGEDWIGRIGMGVAILNAGDIENLQRKLGYATNIGDNLWEVGQRQVQFLKTSTVLTEHLKIALLNLICNPN</sequence>
<reference evidence="1" key="1">
    <citation type="submission" date="2021-09" db="EMBL/GenBank/DDBJ databases">
        <title>The genome of Mauremys mutica provides insights into the evolution of semi-aquatic lifestyle.</title>
        <authorList>
            <person name="Gong S."/>
            <person name="Gao Y."/>
        </authorList>
    </citation>
    <scope>NUCLEOTIDE SEQUENCE</scope>
    <source>
        <strain evidence="1">MM-2020</strain>
        <tissue evidence="1">Muscle</tissue>
    </source>
</reference>
<evidence type="ECO:0000313" key="2">
    <source>
        <dbReference type="Proteomes" id="UP000827986"/>
    </source>
</evidence>
<proteinExistence type="predicted"/>
<comment type="caution">
    <text evidence="1">The sequence shown here is derived from an EMBL/GenBank/DDBJ whole genome shotgun (WGS) entry which is preliminary data.</text>
</comment>
<gene>
    <name evidence="1" type="ORF">KIL84_019674</name>
</gene>
<dbReference type="AlphaFoldDB" id="A0A9D3XXE2"/>
<keyword evidence="2" id="KW-1185">Reference proteome</keyword>